<comment type="caution">
    <text evidence="1">The sequence shown here is derived from an EMBL/GenBank/DDBJ whole genome shotgun (WGS) entry which is preliminary data.</text>
</comment>
<protein>
    <submittedName>
        <fullName evidence="1">Uncharacterized protein</fullName>
    </submittedName>
</protein>
<reference evidence="1 2" key="1">
    <citation type="submission" date="2013-09" db="EMBL/GenBank/DDBJ databases">
        <title>Corchorus capsularis genome sequencing.</title>
        <authorList>
            <person name="Alam M."/>
            <person name="Haque M.S."/>
            <person name="Islam M.S."/>
            <person name="Emdad E.M."/>
            <person name="Islam M.M."/>
            <person name="Ahmed B."/>
            <person name="Halim A."/>
            <person name="Hossen Q.M.M."/>
            <person name="Hossain M.Z."/>
            <person name="Ahmed R."/>
            <person name="Khan M.M."/>
            <person name="Islam R."/>
            <person name="Rashid M.M."/>
            <person name="Khan S.A."/>
            <person name="Rahman M.S."/>
            <person name="Alam M."/>
        </authorList>
    </citation>
    <scope>NUCLEOTIDE SEQUENCE [LARGE SCALE GENOMIC DNA]</scope>
    <source>
        <strain evidence="2">cv. CVL-1</strain>
        <tissue evidence="1">Whole seedling</tissue>
    </source>
</reference>
<feature type="non-terminal residue" evidence="1">
    <location>
        <position position="1"/>
    </location>
</feature>
<evidence type="ECO:0000313" key="1">
    <source>
        <dbReference type="EMBL" id="OMO82175.1"/>
    </source>
</evidence>
<dbReference type="EMBL" id="AWWV01010044">
    <property type="protein sequence ID" value="OMO82175.1"/>
    <property type="molecule type" value="Genomic_DNA"/>
</dbReference>
<keyword evidence="2" id="KW-1185">Reference proteome</keyword>
<name>A0A1R3IHX8_COCAP</name>
<proteinExistence type="predicted"/>
<gene>
    <name evidence="1" type="ORF">CCACVL1_12043</name>
</gene>
<accession>A0A1R3IHX8</accession>
<organism evidence="1 2">
    <name type="scientific">Corchorus capsularis</name>
    <name type="common">Jute</name>
    <dbReference type="NCBI Taxonomy" id="210143"/>
    <lineage>
        <taxon>Eukaryota</taxon>
        <taxon>Viridiplantae</taxon>
        <taxon>Streptophyta</taxon>
        <taxon>Embryophyta</taxon>
        <taxon>Tracheophyta</taxon>
        <taxon>Spermatophyta</taxon>
        <taxon>Magnoliopsida</taxon>
        <taxon>eudicotyledons</taxon>
        <taxon>Gunneridae</taxon>
        <taxon>Pentapetalae</taxon>
        <taxon>rosids</taxon>
        <taxon>malvids</taxon>
        <taxon>Malvales</taxon>
        <taxon>Malvaceae</taxon>
        <taxon>Grewioideae</taxon>
        <taxon>Apeibeae</taxon>
        <taxon>Corchorus</taxon>
    </lineage>
</organism>
<dbReference type="AlphaFoldDB" id="A0A1R3IHX8"/>
<dbReference type="Proteomes" id="UP000188268">
    <property type="component" value="Unassembled WGS sequence"/>
</dbReference>
<evidence type="ECO:0000313" key="2">
    <source>
        <dbReference type="Proteomes" id="UP000188268"/>
    </source>
</evidence>
<sequence length="19" mass="2076">AEQIQPKQYQAAAQMVSKG</sequence>